<protein>
    <submittedName>
        <fullName evidence="1">DUF4411 family protein</fullName>
    </submittedName>
</protein>
<comment type="caution">
    <text evidence="1">The sequence shown here is derived from an EMBL/GenBank/DDBJ whole genome shotgun (WGS) entry which is preliminary data.</text>
</comment>
<dbReference type="Proteomes" id="UP001597189">
    <property type="component" value="Unassembled WGS sequence"/>
</dbReference>
<dbReference type="InterPro" id="IPR029060">
    <property type="entry name" value="PIN-like_dom_sf"/>
</dbReference>
<proteinExistence type="predicted"/>
<evidence type="ECO:0000313" key="2">
    <source>
        <dbReference type="Proteomes" id="UP001597189"/>
    </source>
</evidence>
<gene>
    <name evidence="1" type="ORF">ACFQ44_04500</name>
</gene>
<dbReference type="Pfam" id="PF14367">
    <property type="entry name" value="DUF4411"/>
    <property type="match status" value="1"/>
</dbReference>
<dbReference type="EMBL" id="JBHTOD010000003">
    <property type="protein sequence ID" value="MFD1454947.1"/>
    <property type="molecule type" value="Genomic_DNA"/>
</dbReference>
<evidence type="ECO:0000313" key="1">
    <source>
        <dbReference type="EMBL" id="MFD1454947.1"/>
    </source>
</evidence>
<dbReference type="InterPro" id="IPR016541">
    <property type="entry name" value="UCP008505"/>
</dbReference>
<sequence>MGSRTSYLMDSNSFIAPFRNYYAMGHFPSYWGWLKAIIVQPDSRVKVPLAVYEELTLGGDDLSKWTQGNLQGITYDSDTIEVWAKFGEIINYVHNSGCYYGAGKINWDQIGKADPLLIAIAAVKGWQIVTFEQSSGNVSPKNPTKKEPKIPDVARQFGVRCVNLYEVETAFALRV</sequence>
<keyword evidence="2" id="KW-1185">Reference proteome</keyword>
<reference evidence="2" key="1">
    <citation type="journal article" date="2019" name="Int. J. Syst. Evol. Microbiol.">
        <title>The Global Catalogue of Microorganisms (GCM) 10K type strain sequencing project: providing services to taxonomists for standard genome sequencing and annotation.</title>
        <authorList>
            <consortium name="The Broad Institute Genomics Platform"/>
            <consortium name="The Broad Institute Genome Sequencing Center for Infectious Disease"/>
            <person name="Wu L."/>
            <person name="Ma J."/>
        </authorList>
    </citation>
    <scope>NUCLEOTIDE SEQUENCE [LARGE SCALE GENOMIC DNA]</scope>
    <source>
        <strain evidence="2">CCM 8979</strain>
    </source>
</reference>
<name>A0ABW4D4I8_9LACO</name>
<organism evidence="1 2">
    <name type="scientific">Levilactobacillus lanxiensis</name>
    <dbReference type="NCBI Taxonomy" id="2799568"/>
    <lineage>
        <taxon>Bacteria</taxon>
        <taxon>Bacillati</taxon>
        <taxon>Bacillota</taxon>
        <taxon>Bacilli</taxon>
        <taxon>Lactobacillales</taxon>
        <taxon>Lactobacillaceae</taxon>
        <taxon>Levilactobacillus</taxon>
    </lineage>
</organism>
<dbReference type="SUPFAM" id="SSF88723">
    <property type="entry name" value="PIN domain-like"/>
    <property type="match status" value="1"/>
</dbReference>
<accession>A0ABW4D4I8</accession>